<dbReference type="SMART" id="SM00450">
    <property type="entry name" value="RHOD"/>
    <property type="match status" value="2"/>
</dbReference>
<feature type="domain" description="Rhodanese" evidence="3">
    <location>
        <begin position="15"/>
        <end position="138"/>
    </location>
</feature>
<keyword evidence="1" id="KW-0808">Transferase</keyword>
<dbReference type="PANTHER" id="PTHR11364">
    <property type="entry name" value="THIOSULFATE SULFERTANSFERASE"/>
    <property type="match status" value="1"/>
</dbReference>
<dbReference type="CDD" id="cd01449">
    <property type="entry name" value="TST_Repeat_2"/>
    <property type="match status" value="1"/>
</dbReference>
<dbReference type="Pfam" id="PF00581">
    <property type="entry name" value="Rhodanese"/>
    <property type="match status" value="2"/>
</dbReference>
<dbReference type="SUPFAM" id="SSF52821">
    <property type="entry name" value="Rhodanese/Cell cycle control phosphatase"/>
    <property type="match status" value="2"/>
</dbReference>
<dbReference type="PANTHER" id="PTHR11364:SF27">
    <property type="entry name" value="SULFURTRANSFERASE"/>
    <property type="match status" value="1"/>
</dbReference>
<protein>
    <submittedName>
        <fullName evidence="4">Sulfurtransferase</fullName>
    </submittedName>
</protein>
<sequence>MDGLISTDWLNRHLSDPDLVVLDCTVHIDETPEGFINRSGLDDYLLGHIPTAGFADLKGDLSDQSSPIEFAPPSPDAFCAAMGRLGVGDASRVVLYDSMFSAWAARVWWMLRWVGFDHAAILDGGLNAWKAEGRSISTEPAMHPPRELTPRPRPELIVGEDEVRAAIDSPGAQLIDTLPAESYRGEVALYADRAGHIPSAINISALDLIDETGRYKPLVQLAAMHELDRDQRIITYCGGGIAASSEAFALTRLGFKDVAVYTASLQEWAANPANPMTPSSSDSI</sequence>
<organism evidence="4 5">
    <name type="scientific">Albidovulum litorale</name>
    <dbReference type="NCBI Taxonomy" id="2984134"/>
    <lineage>
        <taxon>Bacteria</taxon>
        <taxon>Pseudomonadati</taxon>
        <taxon>Pseudomonadota</taxon>
        <taxon>Alphaproteobacteria</taxon>
        <taxon>Rhodobacterales</taxon>
        <taxon>Paracoccaceae</taxon>
        <taxon>Albidovulum</taxon>
    </lineage>
</organism>
<reference evidence="4 5" key="1">
    <citation type="submission" date="2022-10" db="EMBL/GenBank/DDBJ databases">
        <title>Defluviimonas sp. nov., isolated from ocean surface sediments.</title>
        <authorList>
            <person name="He W."/>
            <person name="Wang L."/>
            <person name="Zhang D.-F."/>
        </authorList>
    </citation>
    <scope>NUCLEOTIDE SEQUENCE [LARGE SCALE GENOMIC DNA]</scope>
    <source>
        <strain evidence="4 5">WL0050</strain>
    </source>
</reference>
<dbReference type="Gene3D" id="3.40.250.10">
    <property type="entry name" value="Rhodanese-like domain"/>
    <property type="match status" value="2"/>
</dbReference>
<evidence type="ECO:0000256" key="1">
    <source>
        <dbReference type="ARBA" id="ARBA00022679"/>
    </source>
</evidence>
<proteinExistence type="predicted"/>
<dbReference type="EMBL" id="JAOWKZ010000004">
    <property type="protein sequence ID" value="MCV2873715.1"/>
    <property type="molecule type" value="Genomic_DNA"/>
</dbReference>
<name>A0ABT2ZRZ5_9RHOB</name>
<dbReference type="Proteomes" id="UP001652564">
    <property type="component" value="Unassembled WGS sequence"/>
</dbReference>
<dbReference type="InterPro" id="IPR001763">
    <property type="entry name" value="Rhodanese-like_dom"/>
</dbReference>
<keyword evidence="2" id="KW-0677">Repeat</keyword>
<accession>A0ABT2ZRZ5</accession>
<evidence type="ECO:0000256" key="2">
    <source>
        <dbReference type="ARBA" id="ARBA00022737"/>
    </source>
</evidence>
<keyword evidence="5" id="KW-1185">Reference proteome</keyword>
<evidence type="ECO:0000313" key="4">
    <source>
        <dbReference type="EMBL" id="MCV2873715.1"/>
    </source>
</evidence>
<evidence type="ECO:0000313" key="5">
    <source>
        <dbReference type="Proteomes" id="UP001652564"/>
    </source>
</evidence>
<feature type="domain" description="Rhodanese" evidence="3">
    <location>
        <begin position="168"/>
        <end position="277"/>
    </location>
</feature>
<dbReference type="PROSITE" id="PS50206">
    <property type="entry name" value="RHODANESE_3"/>
    <property type="match status" value="2"/>
</dbReference>
<evidence type="ECO:0000259" key="3">
    <source>
        <dbReference type="PROSITE" id="PS50206"/>
    </source>
</evidence>
<dbReference type="InterPro" id="IPR045078">
    <property type="entry name" value="TST/MPST-like"/>
</dbReference>
<gene>
    <name evidence="4" type="ORF">OEZ71_15555</name>
</gene>
<dbReference type="InterPro" id="IPR036873">
    <property type="entry name" value="Rhodanese-like_dom_sf"/>
</dbReference>
<dbReference type="CDD" id="cd01448">
    <property type="entry name" value="TST_Repeat_1"/>
    <property type="match status" value="1"/>
</dbReference>
<comment type="caution">
    <text evidence="4">The sequence shown here is derived from an EMBL/GenBank/DDBJ whole genome shotgun (WGS) entry which is preliminary data.</text>
</comment>